<evidence type="ECO:0000256" key="2">
    <source>
        <dbReference type="SAM" id="Phobius"/>
    </source>
</evidence>
<evidence type="ECO:0000313" key="3">
    <source>
        <dbReference type="EMBL" id="CAE7304696.1"/>
    </source>
</evidence>
<reference evidence="3" key="1">
    <citation type="submission" date="2021-02" db="EMBL/GenBank/DDBJ databases">
        <authorList>
            <person name="Dougan E. K."/>
            <person name="Rhodes N."/>
            <person name="Thang M."/>
            <person name="Chan C."/>
        </authorList>
    </citation>
    <scope>NUCLEOTIDE SEQUENCE</scope>
</reference>
<sequence length="1402" mass="153008">MAESGDIVYVVCQGAGDLTVSLCGWVVETSDSDVVIGTSTEAGAKVQNSLLGKGGKSGNIDLRFIKVPLDSIALGPPSGWSGLRPKDLPSLQTCSDSWKKLEQKQLESSGAEPIVGRASASAPSKPRPTVSRDLEKELKGLGSLFGESESDDEDEDEDVPRVVPGASLSSRRMLAPGGSEKLLKKKDKDRSLKVSDLIGAGLAQGQSASELLPLAMLTMIMKQEGNHRKKDRRAEPLGGLSSDSESDADDLQKSGMKAVVSLNKMHQRVRSRPARIVADFEREIVEELGVVAGQNWTVRDWLRRQNWGKFKGVYRAAVMDAAAYELLRNGEAEAAGAQLAQNMKSKLQAVLQNGEWSAAWLLTGLPDPLIRKEFAGTKTEMAIVSGYLDSLNKLKKKVRDSQNGVADDEDEDGGTLLELSGTDPGKLSADVWAKSFVNTVVAWSNFVVLGCPGDDAGVLEPRVAYRSVEGIRPFADKLLGEVVDFITPELMDGSFVSSGKRGELEALVASCTGASYGHFVKVDSSTLSSALAVEAERVAIPEVAGGVNPCACLGPERTHVVEHLEDLRLPEVAWKEAGPACHRVAKAEEAPLLRKLWRAKMITFLPEAVLPRTQAGDLRLGGLFAVKKSELQDRLIFDRRPENATMLKLDWARLPSGACFCRIILDDDEYLRGSGDDLSNYYYTLALPSNWHRFNAFGRRVPKDVLAEAGLDTAVPHRACLCVLGMGDVNGCAIAQAVHESVLQKKGLLGADNILVYGEPFPTSQVMEGIYLDDLLIAYRNKLSYDIPLDGSFVAPIPSGQDPDVVKVKAAETAYLEAGLQRAEHKEFRYQTQFKAWGAELDGVRGKAGAPLEVRRQIRSILRKILELGFCTKEILQKVMGSVCFVFQYRREFYSLQHHVYKFIQGMKEGRWTYLPGHINDELRSIALHVPFAFWSMRRSVLPDVIATDATPTTGGATVASVPAEIGKELWRRSEVRGSAVRLDRGGDFEWDAATPSEPSRFASALSECLRWEVCASYTFRQTSRINLQELRAFKRELCKVASRFSARGRIQLFVNDSRVVVGAVAKGRSSSFKINGLLRTLVPFLLFGDVTVALLWVETSSNPADYPSRSAPLPLPRPPTKWMRELGLQAGGGWGLEIFAGSCRLTRAHKELGCPMHEPIERELGSDAFSPEIEKLICGGIWTVGVLYVLVEIQQEIQGGEGGLVVLRRRRVREAAVDLVNRAGRVGGRLGFSFASVPNLEKGKVPCGSSVQYRTDQRLYLVLANPESPEKIGLFTGQWKTLEASLRGHLEGSLPRSSAADPGAVSGPSRAVGVLMEAMNQATTALGDEDISQGLSAAQVLADSNARQMASRWRSGSESRSTWVNWKNLGSLLLLVLFPRLLAFLIVMSVRVLARIALMLS</sequence>
<comment type="caution">
    <text evidence="3">The sequence shown here is derived from an EMBL/GenBank/DDBJ whole genome shotgun (WGS) entry which is preliminary data.</text>
</comment>
<evidence type="ECO:0000313" key="4">
    <source>
        <dbReference type="Proteomes" id="UP000649617"/>
    </source>
</evidence>
<feature type="region of interest" description="Disordered" evidence="1">
    <location>
        <begin position="144"/>
        <end position="187"/>
    </location>
</feature>
<keyword evidence="2" id="KW-0472">Membrane</keyword>
<feature type="region of interest" description="Disordered" evidence="1">
    <location>
        <begin position="225"/>
        <end position="252"/>
    </location>
</feature>
<organism evidence="3 4">
    <name type="scientific">Symbiodinium pilosum</name>
    <name type="common">Dinoflagellate</name>
    <dbReference type="NCBI Taxonomy" id="2952"/>
    <lineage>
        <taxon>Eukaryota</taxon>
        <taxon>Sar</taxon>
        <taxon>Alveolata</taxon>
        <taxon>Dinophyceae</taxon>
        <taxon>Suessiales</taxon>
        <taxon>Symbiodiniaceae</taxon>
        <taxon>Symbiodinium</taxon>
    </lineage>
</organism>
<accession>A0A812N6B1</accession>
<gene>
    <name evidence="3" type="ORF">SPIL2461_LOCUS6887</name>
</gene>
<feature type="region of interest" description="Disordered" evidence="1">
    <location>
        <begin position="102"/>
        <end position="132"/>
    </location>
</feature>
<feature type="non-terminal residue" evidence="3">
    <location>
        <position position="1"/>
    </location>
</feature>
<keyword evidence="4" id="KW-1185">Reference proteome</keyword>
<feature type="transmembrane region" description="Helical" evidence="2">
    <location>
        <begin position="1370"/>
        <end position="1395"/>
    </location>
</feature>
<evidence type="ECO:0000256" key="1">
    <source>
        <dbReference type="SAM" id="MobiDB-lite"/>
    </source>
</evidence>
<dbReference type="OrthoDB" id="437192at2759"/>
<dbReference type="EMBL" id="CAJNIZ010010680">
    <property type="protein sequence ID" value="CAE7304696.1"/>
    <property type="molecule type" value="Genomic_DNA"/>
</dbReference>
<dbReference type="Proteomes" id="UP000649617">
    <property type="component" value="Unassembled WGS sequence"/>
</dbReference>
<feature type="compositionally biased region" description="Acidic residues" evidence="1">
    <location>
        <begin position="148"/>
        <end position="158"/>
    </location>
</feature>
<keyword evidence="2" id="KW-1133">Transmembrane helix</keyword>
<proteinExistence type="predicted"/>
<feature type="region of interest" description="Disordered" evidence="1">
    <location>
        <begin position="399"/>
        <end position="419"/>
    </location>
</feature>
<name>A0A812N6B1_SYMPI</name>
<protein>
    <submittedName>
        <fullName evidence="3">Uncharacterized protein</fullName>
    </submittedName>
</protein>
<keyword evidence="2" id="KW-0812">Transmembrane</keyword>